<feature type="non-terminal residue" evidence="2">
    <location>
        <position position="243"/>
    </location>
</feature>
<dbReference type="Proteomes" id="UP001497497">
    <property type="component" value="Unassembled WGS sequence"/>
</dbReference>
<feature type="region of interest" description="Disordered" evidence="1">
    <location>
        <begin position="49"/>
        <end position="72"/>
    </location>
</feature>
<feature type="compositionally biased region" description="Polar residues" evidence="1">
    <location>
        <begin position="219"/>
        <end position="234"/>
    </location>
</feature>
<feature type="region of interest" description="Disordered" evidence="1">
    <location>
        <begin position="1"/>
        <end position="29"/>
    </location>
</feature>
<reference evidence="2 3" key="1">
    <citation type="submission" date="2024-04" db="EMBL/GenBank/DDBJ databases">
        <authorList>
            <consortium name="Genoscope - CEA"/>
            <person name="William W."/>
        </authorList>
    </citation>
    <scope>NUCLEOTIDE SEQUENCE [LARGE SCALE GENOMIC DNA]</scope>
</reference>
<evidence type="ECO:0000313" key="2">
    <source>
        <dbReference type="EMBL" id="CAL1537062.1"/>
    </source>
</evidence>
<proteinExistence type="predicted"/>
<feature type="region of interest" description="Disordered" evidence="1">
    <location>
        <begin position="121"/>
        <end position="157"/>
    </location>
</feature>
<keyword evidence="3" id="KW-1185">Reference proteome</keyword>
<feature type="compositionally biased region" description="Polar residues" evidence="1">
    <location>
        <begin position="143"/>
        <end position="153"/>
    </location>
</feature>
<feature type="compositionally biased region" description="Acidic residues" evidence="1">
    <location>
        <begin position="1"/>
        <end position="13"/>
    </location>
</feature>
<name>A0AAV2HSI0_LYMST</name>
<evidence type="ECO:0000256" key="1">
    <source>
        <dbReference type="SAM" id="MobiDB-lite"/>
    </source>
</evidence>
<gene>
    <name evidence="2" type="ORF">GSLYS_00010975001</name>
</gene>
<organism evidence="2 3">
    <name type="scientific">Lymnaea stagnalis</name>
    <name type="common">Great pond snail</name>
    <name type="synonym">Helix stagnalis</name>
    <dbReference type="NCBI Taxonomy" id="6523"/>
    <lineage>
        <taxon>Eukaryota</taxon>
        <taxon>Metazoa</taxon>
        <taxon>Spiralia</taxon>
        <taxon>Lophotrochozoa</taxon>
        <taxon>Mollusca</taxon>
        <taxon>Gastropoda</taxon>
        <taxon>Heterobranchia</taxon>
        <taxon>Euthyneura</taxon>
        <taxon>Panpulmonata</taxon>
        <taxon>Hygrophila</taxon>
        <taxon>Lymnaeoidea</taxon>
        <taxon>Lymnaeidae</taxon>
        <taxon>Lymnaea</taxon>
    </lineage>
</organism>
<dbReference type="EMBL" id="CAXITT010000247">
    <property type="protein sequence ID" value="CAL1537062.1"/>
    <property type="molecule type" value="Genomic_DNA"/>
</dbReference>
<feature type="region of interest" description="Disordered" evidence="1">
    <location>
        <begin position="174"/>
        <end position="243"/>
    </location>
</feature>
<feature type="compositionally biased region" description="Polar residues" evidence="1">
    <location>
        <begin position="196"/>
        <end position="211"/>
    </location>
</feature>
<dbReference type="AlphaFoldDB" id="A0AAV2HSI0"/>
<evidence type="ECO:0000313" key="3">
    <source>
        <dbReference type="Proteomes" id="UP001497497"/>
    </source>
</evidence>
<feature type="non-terminal residue" evidence="2">
    <location>
        <position position="1"/>
    </location>
</feature>
<comment type="caution">
    <text evidence="2">The sequence shown here is derived from an EMBL/GenBank/DDBJ whole genome shotgun (WGS) entry which is preliminary data.</text>
</comment>
<protein>
    <submittedName>
        <fullName evidence="2">Uncharacterized protein</fullName>
    </submittedName>
</protein>
<sequence length="243" mass="26110">ASNELTDTEEDRGDESLISEDANANQNVSPLSCAKEAKRLIRRSLSRLNSLNLPPTRSEQKNAASRTTGDVGRSCAVSKTRVDYKLAPRARNFSAYDFSEIEQVRREQTKGVVHGAPKRIRSSGVVGSLPGGHSVRAGETRETASSPDGTNAGLTLPNIGLDRNLNSLAHGGKLQRGKLVASHAQTRSPPVATGKPCSNSRESVKENSCSSRELPENGNRLNLPTVKTPTSGIRNRNESSSKR</sequence>
<accession>A0AAV2HSI0</accession>
<feature type="compositionally biased region" description="Polar residues" evidence="1">
    <location>
        <begin position="55"/>
        <end position="68"/>
    </location>
</feature>